<geneLocation type="plasmid" evidence="2">
    <name>pkf715a dna</name>
</geneLocation>
<keyword evidence="1" id="KW-0614">Plasmid</keyword>
<reference evidence="1 2" key="1">
    <citation type="submission" date="2015-11" db="EMBL/GenBank/DDBJ databases">
        <title>Complete genome sequencing of a biphenyl-degrading bacterium, Pseudomonas putida KF715 (=NBRC110667).</title>
        <authorList>
            <person name="Suenaga H."/>
            <person name="Fujihara N."/>
            <person name="Watanabe T."/>
            <person name="Hirose J."/>
            <person name="Kimura N."/>
            <person name="Yamazoe A."/>
            <person name="Hosoyama A."/>
            <person name="Shimodaira J."/>
            <person name="Furukawa K."/>
        </authorList>
    </citation>
    <scope>NUCLEOTIDE SEQUENCE [LARGE SCALE GENOMIC DNA]</scope>
    <source>
        <strain evidence="1 2">KF715</strain>
        <plasmid evidence="2">Plasmid pkf715a dna</plasmid>
    </source>
</reference>
<dbReference type="EMBL" id="AP015030">
    <property type="protein sequence ID" value="BAW26758.1"/>
    <property type="molecule type" value="Genomic_DNA"/>
</dbReference>
<dbReference type="Proteomes" id="UP000218731">
    <property type="component" value="Plasmid pKF715A"/>
</dbReference>
<proteinExistence type="predicted"/>
<gene>
    <name evidence="1" type="ORF">KF715C_pA2530</name>
</gene>
<accession>A0A1L7NMQ4</accession>
<name>A0A1L7NMQ4_PSEPU</name>
<protein>
    <submittedName>
        <fullName evidence="1">Uncharacterized protein</fullName>
    </submittedName>
</protein>
<sequence length="76" mass="8617">MTTPAENITKEGIEVKPGQVWEDLDKRGYGRQCKVMSIEDGKANMQHYARGRLGSKTTVSIRRMHTHSTGWKLVSQ</sequence>
<evidence type="ECO:0000313" key="1">
    <source>
        <dbReference type="EMBL" id="BAW26758.1"/>
    </source>
</evidence>
<dbReference type="RefSeq" id="WP_073937735.1">
    <property type="nucleotide sequence ID" value="NZ_AP015030.1"/>
</dbReference>
<dbReference type="AlphaFoldDB" id="A0A1L7NMQ4"/>
<evidence type="ECO:0000313" key="2">
    <source>
        <dbReference type="Proteomes" id="UP000218731"/>
    </source>
</evidence>
<organism evidence="1 2">
    <name type="scientific">Pseudomonas putida</name>
    <name type="common">Arthrobacter siderocapsulatus</name>
    <dbReference type="NCBI Taxonomy" id="303"/>
    <lineage>
        <taxon>Bacteria</taxon>
        <taxon>Pseudomonadati</taxon>
        <taxon>Pseudomonadota</taxon>
        <taxon>Gammaproteobacteria</taxon>
        <taxon>Pseudomonadales</taxon>
        <taxon>Pseudomonadaceae</taxon>
        <taxon>Pseudomonas</taxon>
    </lineage>
</organism>